<accession>E6MK80</accession>
<dbReference type="AlphaFoldDB" id="E6MK80"/>
<dbReference type="EMBL" id="AEQN01000033">
    <property type="protein sequence ID" value="EFV00599.1"/>
    <property type="molecule type" value="Genomic_DNA"/>
</dbReference>
<dbReference type="HOGENOM" id="CLU_3010827_0_0_9"/>
<comment type="caution">
    <text evidence="1">The sequence shown here is derived from an EMBL/GenBank/DDBJ whole genome shotgun (WGS) entry which is preliminary data.</text>
</comment>
<proteinExistence type="predicted"/>
<evidence type="ECO:0000313" key="2">
    <source>
        <dbReference type="Proteomes" id="UP000004754"/>
    </source>
</evidence>
<dbReference type="STRING" id="887929.HMP0721_2416"/>
<evidence type="ECO:0000313" key="1">
    <source>
        <dbReference type="EMBL" id="EFV00599.1"/>
    </source>
</evidence>
<keyword evidence="2" id="KW-1185">Reference proteome</keyword>
<sequence>MRYSLIGRAGEITGNYFTSLFLMGNKPAARGPCGPCPAAGSQKTTRGLSFLAFRPG</sequence>
<gene>
    <name evidence="1" type="ORF">HMP0721_2416</name>
</gene>
<name>E6MK80_9FIRM</name>
<protein>
    <submittedName>
        <fullName evidence="1">Uncharacterized protein</fullName>
    </submittedName>
</protein>
<organism evidence="1 2">
    <name type="scientific">Pseudoramibacter alactolyticus ATCC 23263</name>
    <dbReference type="NCBI Taxonomy" id="887929"/>
    <lineage>
        <taxon>Bacteria</taxon>
        <taxon>Bacillati</taxon>
        <taxon>Bacillota</taxon>
        <taxon>Clostridia</taxon>
        <taxon>Eubacteriales</taxon>
        <taxon>Eubacteriaceae</taxon>
        <taxon>Pseudoramibacter</taxon>
    </lineage>
</organism>
<dbReference type="Proteomes" id="UP000004754">
    <property type="component" value="Unassembled WGS sequence"/>
</dbReference>
<reference evidence="1 2" key="1">
    <citation type="submission" date="2010-12" db="EMBL/GenBank/DDBJ databases">
        <authorList>
            <person name="Muzny D."/>
            <person name="Qin X."/>
            <person name="Deng J."/>
            <person name="Jiang H."/>
            <person name="Liu Y."/>
            <person name="Qu J."/>
            <person name="Song X.-Z."/>
            <person name="Zhang L."/>
            <person name="Thornton R."/>
            <person name="Coyle M."/>
            <person name="Francisco L."/>
            <person name="Jackson L."/>
            <person name="Javaid M."/>
            <person name="Korchina V."/>
            <person name="Kovar C."/>
            <person name="Mata R."/>
            <person name="Mathew T."/>
            <person name="Ngo R."/>
            <person name="Nguyen L."/>
            <person name="Nguyen N."/>
            <person name="Okwuonu G."/>
            <person name="Ongeri F."/>
            <person name="Pham C."/>
            <person name="Simmons D."/>
            <person name="Wilczek-Boney K."/>
            <person name="Hale W."/>
            <person name="Jakkamsetti A."/>
            <person name="Pham P."/>
            <person name="Ruth R."/>
            <person name="San Lucas F."/>
            <person name="Warren J."/>
            <person name="Zhang J."/>
            <person name="Zhao Z."/>
            <person name="Zhou C."/>
            <person name="Zhu D."/>
            <person name="Lee S."/>
            <person name="Bess C."/>
            <person name="Blankenburg K."/>
            <person name="Forbes L."/>
            <person name="Fu Q."/>
            <person name="Gubbala S."/>
            <person name="Hirani K."/>
            <person name="Jayaseelan J.C."/>
            <person name="Lara F."/>
            <person name="Munidasa M."/>
            <person name="Palculict T."/>
            <person name="Patil S."/>
            <person name="Pu L.-L."/>
            <person name="Saada N."/>
            <person name="Tang L."/>
            <person name="Weissenberger G."/>
            <person name="Zhu Y."/>
            <person name="Hemphill L."/>
            <person name="Shang Y."/>
            <person name="Youmans B."/>
            <person name="Ayvaz T."/>
            <person name="Ross M."/>
            <person name="Santibanez J."/>
            <person name="Aqrawi P."/>
            <person name="Gross S."/>
            <person name="Joshi V."/>
            <person name="Fowler G."/>
            <person name="Nazareth L."/>
            <person name="Reid J."/>
            <person name="Worley K."/>
            <person name="Petrosino J."/>
            <person name="Highlander S."/>
            <person name="Gibbs R."/>
        </authorList>
    </citation>
    <scope>NUCLEOTIDE SEQUENCE [LARGE SCALE GENOMIC DNA]</scope>
    <source>
        <strain evidence="1 2">ATCC 23263</strain>
    </source>
</reference>